<dbReference type="EMBL" id="NFKM01000011">
    <property type="protein sequence ID" value="OUP60079.1"/>
    <property type="molecule type" value="Genomic_DNA"/>
</dbReference>
<evidence type="ECO:0000313" key="2">
    <source>
        <dbReference type="Proteomes" id="UP000195447"/>
    </source>
</evidence>
<accession>A0A1Y4LWR7</accession>
<organism evidence="1 2">
    <name type="scientific">Faecalitalea cylindroides</name>
    <dbReference type="NCBI Taxonomy" id="39483"/>
    <lineage>
        <taxon>Bacteria</taxon>
        <taxon>Bacillati</taxon>
        <taxon>Bacillota</taxon>
        <taxon>Erysipelotrichia</taxon>
        <taxon>Erysipelotrichales</taxon>
        <taxon>Erysipelotrichaceae</taxon>
        <taxon>Faecalitalea</taxon>
    </lineage>
</organism>
<evidence type="ECO:0008006" key="3">
    <source>
        <dbReference type="Google" id="ProtNLM"/>
    </source>
</evidence>
<dbReference type="Proteomes" id="UP000195447">
    <property type="component" value="Unassembled WGS sequence"/>
</dbReference>
<proteinExistence type="predicted"/>
<keyword evidence="2" id="KW-1185">Reference proteome</keyword>
<evidence type="ECO:0000313" key="1">
    <source>
        <dbReference type="EMBL" id="OUP60079.1"/>
    </source>
</evidence>
<dbReference type="RefSeq" id="WP_087158746.1">
    <property type="nucleotide sequence ID" value="NZ_NFKM01000011.1"/>
</dbReference>
<gene>
    <name evidence="1" type="ORF">B5F14_06590</name>
</gene>
<sequence>MAKKGLSRLFFAKYTYAAESGVKYTDGCETEKLASYSVETESSDDSDLYLNNGVAETEKGRFTTGTLTHSTGDLTNETSKLILGLKTTTVTIEGIDGSGVEEMIYDDDVKPIDCGVGFVELHQTNGKDFYRAIVLARVAYNIPNTSANTRGESVEWQTQEATARILRSEQKDSTYNHPWKYSADLDSEDNAVKYIKHKLNITDSGE</sequence>
<dbReference type="AlphaFoldDB" id="A0A1Y4LWR7"/>
<protein>
    <recommendedName>
        <fullName evidence="3">Phage tail protein</fullName>
    </recommendedName>
</protein>
<reference evidence="2" key="1">
    <citation type="submission" date="2017-04" db="EMBL/GenBank/DDBJ databases">
        <title>Function of individual gut microbiota members based on whole genome sequencing of pure cultures obtained from chicken caecum.</title>
        <authorList>
            <person name="Medvecky M."/>
            <person name="Cejkova D."/>
            <person name="Polansky O."/>
            <person name="Karasova D."/>
            <person name="Kubasova T."/>
            <person name="Cizek A."/>
            <person name="Rychlik I."/>
        </authorList>
    </citation>
    <scope>NUCLEOTIDE SEQUENCE [LARGE SCALE GENOMIC DNA]</scope>
    <source>
        <strain evidence="2">An178</strain>
    </source>
</reference>
<name>A0A1Y4LWR7_9FIRM</name>
<comment type="caution">
    <text evidence="1">The sequence shown here is derived from an EMBL/GenBank/DDBJ whole genome shotgun (WGS) entry which is preliminary data.</text>
</comment>